<dbReference type="PANTHER" id="PTHR21666:SF270">
    <property type="entry name" value="MUREIN HYDROLASE ACTIVATOR ENVC"/>
    <property type="match status" value="1"/>
</dbReference>
<dbReference type="SUPFAM" id="SSF54106">
    <property type="entry name" value="LysM domain"/>
    <property type="match status" value="1"/>
</dbReference>
<dbReference type="Gene3D" id="2.20.230.10">
    <property type="entry name" value="Resuscitation-promoting factor rpfb"/>
    <property type="match status" value="1"/>
</dbReference>
<dbReference type="Pfam" id="PF01476">
    <property type="entry name" value="LysM"/>
    <property type="match status" value="1"/>
</dbReference>
<dbReference type="Pfam" id="PF01551">
    <property type="entry name" value="Peptidase_M23"/>
    <property type="match status" value="1"/>
</dbReference>
<dbReference type="Gene3D" id="2.70.70.10">
    <property type="entry name" value="Glucose Permease (Domain IIA)"/>
    <property type="match status" value="1"/>
</dbReference>
<name>A0ABU9VSH1_9CLOT</name>
<dbReference type="CDD" id="cd12797">
    <property type="entry name" value="M23_peptidase"/>
    <property type="match status" value="1"/>
</dbReference>
<dbReference type="SMART" id="SM00257">
    <property type="entry name" value="LysM"/>
    <property type="match status" value="1"/>
</dbReference>
<dbReference type="InterPro" id="IPR036779">
    <property type="entry name" value="LysM_dom_sf"/>
</dbReference>
<keyword evidence="3" id="KW-0812">Transmembrane</keyword>
<dbReference type="Gene3D" id="3.10.350.10">
    <property type="entry name" value="LysM domain"/>
    <property type="match status" value="1"/>
</dbReference>
<keyword evidence="3" id="KW-0472">Membrane</keyword>
<evidence type="ECO:0000256" key="2">
    <source>
        <dbReference type="SAM" id="MobiDB-lite"/>
    </source>
</evidence>
<dbReference type="RefSeq" id="WP_343185429.1">
    <property type="nucleotide sequence ID" value="NZ_JBCITM010000005.1"/>
</dbReference>
<evidence type="ECO:0000259" key="4">
    <source>
        <dbReference type="PROSITE" id="PS51109"/>
    </source>
</evidence>
<comment type="caution">
    <text evidence="6">The sequence shown here is derived from an EMBL/GenBank/DDBJ whole genome shotgun (WGS) entry which is preliminary data.</text>
</comment>
<dbReference type="Proteomes" id="UP001407405">
    <property type="component" value="Unassembled WGS sequence"/>
</dbReference>
<dbReference type="InterPro" id="IPR018392">
    <property type="entry name" value="LysM"/>
</dbReference>
<feature type="domain" description="G5" evidence="4">
    <location>
        <begin position="470"/>
        <end position="551"/>
    </location>
</feature>
<evidence type="ECO:0000259" key="5">
    <source>
        <dbReference type="PROSITE" id="PS51782"/>
    </source>
</evidence>
<feature type="transmembrane region" description="Helical" evidence="3">
    <location>
        <begin position="239"/>
        <end position="258"/>
    </location>
</feature>
<protein>
    <submittedName>
        <fullName evidence="6">Peptidoglycan DD-metalloendopeptidase family protein</fullName>
    </submittedName>
</protein>
<dbReference type="InterPro" id="IPR016047">
    <property type="entry name" value="M23ase_b-sheet_dom"/>
</dbReference>
<organism evidence="6 7">
    <name type="scientific">Anoxynatronum sibiricum</name>
    <dbReference type="NCBI Taxonomy" id="210623"/>
    <lineage>
        <taxon>Bacteria</taxon>
        <taxon>Bacillati</taxon>
        <taxon>Bacillota</taxon>
        <taxon>Clostridia</taxon>
        <taxon>Eubacteriales</taxon>
        <taxon>Clostridiaceae</taxon>
        <taxon>Anoxynatronum</taxon>
    </lineage>
</organism>
<dbReference type="PANTHER" id="PTHR21666">
    <property type="entry name" value="PEPTIDASE-RELATED"/>
    <property type="match status" value="1"/>
</dbReference>
<dbReference type="InterPro" id="IPR011098">
    <property type="entry name" value="G5_dom"/>
</dbReference>
<dbReference type="SUPFAM" id="SSF51261">
    <property type="entry name" value="Duplicated hybrid motif"/>
    <property type="match status" value="1"/>
</dbReference>
<dbReference type="InterPro" id="IPR011055">
    <property type="entry name" value="Dup_hybrid_motif"/>
</dbReference>
<reference evidence="6 7" key="1">
    <citation type="submission" date="2024-04" db="EMBL/GenBank/DDBJ databases">
        <title>Genome sequencing and metabolic network reconstruction of aminoacids and betaine degradation by Anoxynatronum sibiricum.</title>
        <authorList>
            <person name="Detkova E.N."/>
            <person name="Boltjanskaja Y.V."/>
            <person name="Mardanov A.V."/>
            <person name="Kevbrin V."/>
        </authorList>
    </citation>
    <scope>NUCLEOTIDE SEQUENCE [LARGE SCALE GENOMIC DNA]</scope>
    <source>
        <strain evidence="6 7">Z-7981</strain>
    </source>
</reference>
<keyword evidence="7" id="KW-1185">Reference proteome</keyword>
<evidence type="ECO:0000256" key="3">
    <source>
        <dbReference type="SAM" id="Phobius"/>
    </source>
</evidence>
<evidence type="ECO:0000313" key="7">
    <source>
        <dbReference type="Proteomes" id="UP001407405"/>
    </source>
</evidence>
<dbReference type="SMART" id="SM01208">
    <property type="entry name" value="G5"/>
    <property type="match status" value="1"/>
</dbReference>
<dbReference type="PROSITE" id="PS51782">
    <property type="entry name" value="LYSM"/>
    <property type="match status" value="1"/>
</dbReference>
<feature type="compositionally biased region" description="Basic residues" evidence="2">
    <location>
        <begin position="1"/>
        <end position="12"/>
    </location>
</feature>
<dbReference type="EMBL" id="JBCITM010000005">
    <property type="protein sequence ID" value="MEN1760110.1"/>
    <property type="molecule type" value="Genomic_DNA"/>
</dbReference>
<accession>A0ABU9VSH1</accession>
<dbReference type="CDD" id="cd00118">
    <property type="entry name" value="LysM"/>
    <property type="match status" value="1"/>
</dbReference>
<keyword evidence="3" id="KW-1133">Transmembrane helix</keyword>
<proteinExistence type="predicted"/>
<dbReference type="PROSITE" id="PS51109">
    <property type="entry name" value="G5"/>
    <property type="match status" value="1"/>
</dbReference>
<evidence type="ECO:0000313" key="6">
    <source>
        <dbReference type="EMBL" id="MEN1760110.1"/>
    </source>
</evidence>
<gene>
    <name evidence="6" type="ORF">AAIG11_06480</name>
</gene>
<feature type="domain" description="LysM" evidence="5">
    <location>
        <begin position="420"/>
        <end position="464"/>
    </location>
</feature>
<evidence type="ECO:0000256" key="1">
    <source>
        <dbReference type="ARBA" id="ARBA00022729"/>
    </source>
</evidence>
<dbReference type="Pfam" id="PF07501">
    <property type="entry name" value="G5"/>
    <property type="match status" value="1"/>
</dbReference>
<sequence>MSKRHRPGKKQKHDWIQDSSNQEMKAVQEHVQETEAQEVLRNTIQEASQEMLQESAQETIQETIQESVQETVQNNVRQTPAQQRLEADGAARLQELRKKRKPVMKATTVPIQEKAILYLVGLKELAAITLKKAKAGTLKKAADMKSQVKPAFQQLSSKMTSSLQRIMLGTATLETSKTLEIPENGGATALPETLAASAESIESIESIDSGEHQTAAQVKEENPWVAMAVMLFRKKQVKLALAGIAVAAIAFVAGNSYYNSYQESLIAYELTLDGKSLGIVREAEEAFDEAVKTLQREMRQLYGMEAYIPDTREWLEVKATDEELTSQTALITALKNQLGIKVKATALTVDGEPLVILPSRQLAENLLGQVMEPYLDPEVEYLETGFSESIELTELAADLSDIWDMEEALQYLQTGTNEIKVHEVQPGESTWLIANQNEMTVEEIEAANPGLVSERLSIGQELNLIVPTPYLTVRTREYAELAEAIPFETEEVESDSLYQGDRRITTQGEEGFHEIKAYLVRENGREAEREILEENRISEPTTRVVAVGTLPRPATMATGTFMNPTRGRLTSPFGMRGGSRHTGIDIANSRGTAVKAADAGKVSFAGTRGAYGQLVIIDHENGYQTYYAHLNSMSVSAGTRVHKDQLIGTIGTTGRSTGPHLHFEVRKNGTPVNPLGFVNY</sequence>
<feature type="region of interest" description="Disordered" evidence="2">
    <location>
        <begin position="1"/>
        <end position="24"/>
    </location>
</feature>
<keyword evidence="1" id="KW-0732">Signal</keyword>
<dbReference type="InterPro" id="IPR050570">
    <property type="entry name" value="Cell_wall_metabolism_enzyme"/>
</dbReference>